<dbReference type="SUPFAM" id="SSF57829">
    <property type="entry name" value="Zn-binding ribosomal proteins"/>
    <property type="match status" value="1"/>
</dbReference>
<dbReference type="NCBIfam" id="TIGR01031">
    <property type="entry name" value="rpmF_bact"/>
    <property type="match status" value="1"/>
</dbReference>
<accession>A0A5B8U6Q4</accession>
<evidence type="ECO:0000256" key="6">
    <source>
        <dbReference type="SAM" id="MobiDB-lite"/>
    </source>
</evidence>
<evidence type="ECO:0000256" key="3">
    <source>
        <dbReference type="ARBA" id="ARBA00023274"/>
    </source>
</evidence>
<dbReference type="GO" id="GO:0006412">
    <property type="term" value="P:translation"/>
    <property type="evidence" value="ECO:0007669"/>
    <property type="project" value="UniProtKB-UniRule"/>
</dbReference>
<evidence type="ECO:0000256" key="4">
    <source>
        <dbReference type="ARBA" id="ARBA00035178"/>
    </source>
</evidence>
<dbReference type="InterPro" id="IPR011332">
    <property type="entry name" value="Ribosomal_zn-bd"/>
</dbReference>
<protein>
    <recommendedName>
        <fullName evidence="4 5">Large ribosomal subunit protein bL32</fullName>
    </recommendedName>
</protein>
<keyword evidence="2 5" id="KW-0689">Ribosomal protein</keyword>
<dbReference type="Proteomes" id="UP000321805">
    <property type="component" value="Chromosome"/>
</dbReference>
<dbReference type="GO" id="GO:0003735">
    <property type="term" value="F:structural constituent of ribosome"/>
    <property type="evidence" value="ECO:0007669"/>
    <property type="project" value="InterPro"/>
</dbReference>
<gene>
    <name evidence="5" type="primary">rpmF</name>
    <name evidence="7" type="ORF">FSW04_14525</name>
</gene>
<dbReference type="GO" id="GO:0015934">
    <property type="term" value="C:large ribosomal subunit"/>
    <property type="evidence" value="ECO:0007669"/>
    <property type="project" value="InterPro"/>
</dbReference>
<reference evidence="7 8" key="1">
    <citation type="journal article" date="2018" name="J. Microbiol.">
        <title>Baekduia soli gen. nov., sp. nov., a novel bacterium isolated from the soil of Baekdu Mountain and proposal of a novel family name, Baekduiaceae fam. nov.</title>
        <authorList>
            <person name="An D.S."/>
            <person name="Siddiqi M.Z."/>
            <person name="Kim K.H."/>
            <person name="Yu H.S."/>
            <person name="Im W.T."/>
        </authorList>
    </citation>
    <scope>NUCLEOTIDE SEQUENCE [LARGE SCALE GENOMIC DNA]</scope>
    <source>
        <strain evidence="7 8">BR7-21</strain>
    </source>
</reference>
<comment type="similarity">
    <text evidence="1 5">Belongs to the bacterial ribosomal protein bL32 family.</text>
</comment>
<organism evidence="7 8">
    <name type="scientific">Baekduia soli</name>
    <dbReference type="NCBI Taxonomy" id="496014"/>
    <lineage>
        <taxon>Bacteria</taxon>
        <taxon>Bacillati</taxon>
        <taxon>Actinomycetota</taxon>
        <taxon>Thermoleophilia</taxon>
        <taxon>Solirubrobacterales</taxon>
        <taxon>Baekduiaceae</taxon>
        <taxon>Baekduia</taxon>
    </lineage>
</organism>
<evidence type="ECO:0000313" key="8">
    <source>
        <dbReference type="Proteomes" id="UP000321805"/>
    </source>
</evidence>
<dbReference type="HAMAP" id="MF_00340">
    <property type="entry name" value="Ribosomal_bL32"/>
    <property type="match status" value="1"/>
</dbReference>
<dbReference type="EMBL" id="CP042430">
    <property type="protein sequence ID" value="QEC48667.1"/>
    <property type="molecule type" value="Genomic_DNA"/>
</dbReference>
<dbReference type="InterPro" id="IPR044957">
    <property type="entry name" value="Ribosomal_bL32_bact"/>
</dbReference>
<name>A0A5B8U6Q4_9ACTN</name>
<evidence type="ECO:0000256" key="1">
    <source>
        <dbReference type="ARBA" id="ARBA00008560"/>
    </source>
</evidence>
<dbReference type="PANTHER" id="PTHR35534:SF1">
    <property type="entry name" value="LARGE RIBOSOMAL SUBUNIT PROTEIN BL32"/>
    <property type="match status" value="1"/>
</dbReference>
<dbReference type="PANTHER" id="PTHR35534">
    <property type="entry name" value="50S RIBOSOMAL PROTEIN L32"/>
    <property type="match status" value="1"/>
</dbReference>
<dbReference type="AlphaFoldDB" id="A0A5B8U6Q4"/>
<keyword evidence="3 5" id="KW-0687">Ribonucleoprotein</keyword>
<dbReference type="OrthoDB" id="9807363at2"/>
<sequence length="66" mass="7341">MAVPKQKQSHSRTTKRRSQHKISSPSINACPQCHSPRLPHRVCGTCGYYGGRAVMEPDSGHHGHEH</sequence>
<dbReference type="RefSeq" id="WP_146920462.1">
    <property type="nucleotide sequence ID" value="NZ_CP042430.1"/>
</dbReference>
<evidence type="ECO:0000313" key="7">
    <source>
        <dbReference type="EMBL" id="QEC48667.1"/>
    </source>
</evidence>
<dbReference type="KEGG" id="bsol:FSW04_14525"/>
<evidence type="ECO:0000256" key="2">
    <source>
        <dbReference type="ARBA" id="ARBA00022980"/>
    </source>
</evidence>
<evidence type="ECO:0000256" key="5">
    <source>
        <dbReference type="HAMAP-Rule" id="MF_00340"/>
    </source>
</evidence>
<feature type="region of interest" description="Disordered" evidence="6">
    <location>
        <begin position="1"/>
        <end position="31"/>
    </location>
</feature>
<proteinExistence type="inferred from homology"/>
<dbReference type="Pfam" id="PF01783">
    <property type="entry name" value="Ribosomal_L32p"/>
    <property type="match status" value="1"/>
</dbReference>
<dbReference type="InterPro" id="IPR002677">
    <property type="entry name" value="Ribosomal_bL32"/>
</dbReference>
<keyword evidence="8" id="KW-1185">Reference proteome</keyword>
<feature type="compositionally biased region" description="Basic residues" evidence="6">
    <location>
        <begin position="7"/>
        <end position="20"/>
    </location>
</feature>